<evidence type="ECO:0000256" key="1">
    <source>
        <dbReference type="SAM" id="SignalP"/>
    </source>
</evidence>
<sequence length="152" mass="17327">MDGFKNTIACFGFLVIIMLVNQAGAIRCQYCSSFIDGISCHTDTFDKESDQFVVDCDNKTLQDHQSWNTVFNKTTGFTMCRKMTIDSDEGLRTFRDCAFEEKYNERNFWYISLGSVKQVVYQCDEELCNSVGHLAPWTGIMALLLVAVKSCF</sequence>
<evidence type="ECO:0000313" key="2">
    <source>
        <dbReference type="Proteomes" id="UP000695022"/>
    </source>
</evidence>
<accession>A0ABM1EAP2</accession>
<dbReference type="RefSeq" id="XP_014669263.1">
    <property type="nucleotide sequence ID" value="XM_014813777.1"/>
</dbReference>
<name>A0ABM1EAP2_PRICU</name>
<reference evidence="3" key="1">
    <citation type="submission" date="2025-08" db="UniProtKB">
        <authorList>
            <consortium name="RefSeq"/>
        </authorList>
    </citation>
    <scope>IDENTIFICATION</scope>
</reference>
<keyword evidence="2" id="KW-1185">Reference proteome</keyword>
<protein>
    <submittedName>
        <fullName evidence="3">Uncharacterized protein LOC106810424</fullName>
    </submittedName>
</protein>
<dbReference type="GeneID" id="106810424"/>
<dbReference type="Proteomes" id="UP000695022">
    <property type="component" value="Unplaced"/>
</dbReference>
<feature type="signal peptide" evidence="1">
    <location>
        <begin position="1"/>
        <end position="25"/>
    </location>
</feature>
<feature type="chain" id="PRO_5046060864" evidence="1">
    <location>
        <begin position="26"/>
        <end position="152"/>
    </location>
</feature>
<proteinExistence type="predicted"/>
<organism evidence="2 3">
    <name type="scientific">Priapulus caudatus</name>
    <name type="common">Priapulid worm</name>
    <dbReference type="NCBI Taxonomy" id="37621"/>
    <lineage>
        <taxon>Eukaryota</taxon>
        <taxon>Metazoa</taxon>
        <taxon>Ecdysozoa</taxon>
        <taxon>Scalidophora</taxon>
        <taxon>Priapulida</taxon>
        <taxon>Priapulimorpha</taxon>
        <taxon>Priapulimorphida</taxon>
        <taxon>Priapulidae</taxon>
        <taxon>Priapulus</taxon>
    </lineage>
</organism>
<gene>
    <name evidence="3" type="primary">LOC106810424</name>
</gene>
<keyword evidence="1" id="KW-0732">Signal</keyword>
<evidence type="ECO:0000313" key="3">
    <source>
        <dbReference type="RefSeq" id="XP_014669263.1"/>
    </source>
</evidence>